<dbReference type="InterPro" id="IPR050595">
    <property type="entry name" value="Bact_response_regulator"/>
</dbReference>
<evidence type="ECO:0000313" key="5">
    <source>
        <dbReference type="Proteomes" id="UP000613030"/>
    </source>
</evidence>
<dbReference type="CDD" id="cd00156">
    <property type="entry name" value="REC"/>
    <property type="match status" value="1"/>
</dbReference>
<feature type="modified residue" description="4-aspartylphosphate" evidence="2">
    <location>
        <position position="56"/>
    </location>
</feature>
<dbReference type="PANTHER" id="PTHR44591">
    <property type="entry name" value="STRESS RESPONSE REGULATOR PROTEIN 1"/>
    <property type="match status" value="1"/>
</dbReference>
<dbReference type="Proteomes" id="UP000613030">
    <property type="component" value="Unassembled WGS sequence"/>
</dbReference>
<dbReference type="InterPro" id="IPR011006">
    <property type="entry name" value="CheY-like_superfamily"/>
</dbReference>
<keyword evidence="1 2" id="KW-0597">Phosphoprotein</keyword>
<proteinExistence type="predicted"/>
<evidence type="ECO:0000256" key="1">
    <source>
        <dbReference type="ARBA" id="ARBA00022553"/>
    </source>
</evidence>
<dbReference type="Gene3D" id="3.40.50.2300">
    <property type="match status" value="1"/>
</dbReference>
<feature type="domain" description="Response regulatory" evidence="3">
    <location>
        <begin position="9"/>
        <end position="121"/>
    </location>
</feature>
<evidence type="ECO:0000259" key="3">
    <source>
        <dbReference type="PROSITE" id="PS50110"/>
    </source>
</evidence>
<dbReference type="Pfam" id="PF00072">
    <property type="entry name" value="Response_reg"/>
    <property type="match status" value="1"/>
</dbReference>
<organism evidence="4 5">
    <name type="scientific">Chryseolinea lacunae</name>
    <dbReference type="NCBI Taxonomy" id="2801331"/>
    <lineage>
        <taxon>Bacteria</taxon>
        <taxon>Pseudomonadati</taxon>
        <taxon>Bacteroidota</taxon>
        <taxon>Cytophagia</taxon>
        <taxon>Cytophagales</taxon>
        <taxon>Fulvivirgaceae</taxon>
        <taxon>Chryseolinea</taxon>
    </lineage>
</organism>
<accession>A0ABS1KWU5</accession>
<dbReference type="EMBL" id="JAERRB010000008">
    <property type="protein sequence ID" value="MBL0743936.1"/>
    <property type="molecule type" value="Genomic_DNA"/>
</dbReference>
<evidence type="ECO:0000256" key="2">
    <source>
        <dbReference type="PROSITE-ProRule" id="PRU00169"/>
    </source>
</evidence>
<gene>
    <name evidence="4" type="ORF">JI741_22075</name>
</gene>
<dbReference type="PANTHER" id="PTHR44591:SF23">
    <property type="entry name" value="CHEY SUBFAMILY"/>
    <property type="match status" value="1"/>
</dbReference>
<reference evidence="4 5" key="1">
    <citation type="submission" date="2021-01" db="EMBL/GenBank/DDBJ databases">
        <title>Chryseolinea sp. Jin1 Genome sequencing and assembly.</title>
        <authorList>
            <person name="Kim I."/>
        </authorList>
    </citation>
    <scope>NUCLEOTIDE SEQUENCE [LARGE SCALE GENOMIC DNA]</scope>
    <source>
        <strain evidence="4 5">Jin1</strain>
    </source>
</reference>
<sequence length="132" mass="14587">MTGERELKKIMLIEDDPDSQGMLKSILLQAGYAVDTTEGTAIVAENYALPDVFVLDNFMPAIHGVALCKFLKLKEHTRSIPVVIMSGDPEVQRKAENAGAALFLRKPFHRQDLLDCIEAVLNTGDTNMRKTA</sequence>
<dbReference type="RefSeq" id="WP_202013550.1">
    <property type="nucleotide sequence ID" value="NZ_JAERRB010000008.1"/>
</dbReference>
<comment type="caution">
    <text evidence="4">The sequence shown here is derived from an EMBL/GenBank/DDBJ whole genome shotgun (WGS) entry which is preliminary data.</text>
</comment>
<protein>
    <submittedName>
        <fullName evidence="4">Response regulator</fullName>
    </submittedName>
</protein>
<name>A0ABS1KWU5_9BACT</name>
<dbReference type="InterPro" id="IPR001789">
    <property type="entry name" value="Sig_transdc_resp-reg_receiver"/>
</dbReference>
<evidence type="ECO:0000313" key="4">
    <source>
        <dbReference type="EMBL" id="MBL0743936.1"/>
    </source>
</evidence>
<dbReference type="PROSITE" id="PS50110">
    <property type="entry name" value="RESPONSE_REGULATORY"/>
    <property type="match status" value="1"/>
</dbReference>
<dbReference type="SUPFAM" id="SSF52172">
    <property type="entry name" value="CheY-like"/>
    <property type="match status" value="1"/>
</dbReference>
<keyword evidence="5" id="KW-1185">Reference proteome</keyword>
<dbReference type="SMART" id="SM00448">
    <property type="entry name" value="REC"/>
    <property type="match status" value="1"/>
</dbReference>